<evidence type="ECO:0000313" key="5">
    <source>
        <dbReference type="EMBL" id="CAI9176519.1"/>
    </source>
</evidence>
<dbReference type="EMBL" id="OX459942">
    <property type="protein sequence ID" value="CAI9176519.1"/>
    <property type="molecule type" value="Genomic_DNA"/>
</dbReference>
<feature type="domain" description="Ig-like" evidence="4">
    <location>
        <begin position="130"/>
        <end position="235"/>
    </location>
</feature>
<keyword evidence="2" id="KW-0393">Immunoglobulin domain</keyword>
<dbReference type="Proteomes" id="UP001176941">
    <property type="component" value="Chromosome 6"/>
</dbReference>
<dbReference type="InterPro" id="IPR036179">
    <property type="entry name" value="Ig-like_dom_sf"/>
</dbReference>
<reference evidence="5" key="1">
    <citation type="submission" date="2023-04" db="EMBL/GenBank/DDBJ databases">
        <authorList>
            <consortium name="ELIXIR-Norway"/>
        </authorList>
    </citation>
    <scope>NUCLEOTIDE SEQUENCE [LARGE SCALE GENOMIC DNA]</scope>
</reference>
<dbReference type="SUPFAM" id="SSF48726">
    <property type="entry name" value="Immunoglobulin"/>
    <property type="match status" value="1"/>
</dbReference>
<dbReference type="PROSITE" id="PS50835">
    <property type="entry name" value="IG_LIKE"/>
    <property type="match status" value="1"/>
</dbReference>
<evidence type="ECO:0000313" key="6">
    <source>
        <dbReference type="Proteomes" id="UP001176941"/>
    </source>
</evidence>
<dbReference type="InterPro" id="IPR013106">
    <property type="entry name" value="Ig_V-set"/>
</dbReference>
<evidence type="ECO:0000259" key="4">
    <source>
        <dbReference type="PROSITE" id="PS50835"/>
    </source>
</evidence>
<accession>A0ABN8ZXN3</accession>
<dbReference type="InterPro" id="IPR003599">
    <property type="entry name" value="Ig_sub"/>
</dbReference>
<sequence>MTHSGYEYQTSFDVFPDMRSSHRGEEVDPGCRLCGAVCGGPGHIWQHPEAPGELGAVPSTAVGIQGNREIAEVDLNRPSCPLIHRRTAARGWFPQAETCHREGVGSEEGQGKDESGGRAVPKRAMQRVCPFIHLTLFWAGVMSAVVLVPQDQEKTVPVGKSVTLSCSMKGDSISKHYIFWYRKTPGNKITFIYREGGTYGPGFEDNFRGKIDGLTNQAMLEVLKASKRDEGFYYCASITTLLQVHF</sequence>
<evidence type="ECO:0000256" key="2">
    <source>
        <dbReference type="ARBA" id="ARBA00023319"/>
    </source>
</evidence>
<keyword evidence="1" id="KW-0675">Receptor</keyword>
<gene>
    <name evidence="5" type="ORF">MRATA1EN1_LOCUS25481</name>
</gene>
<name>A0ABN8ZXN3_RANTA</name>
<proteinExistence type="predicted"/>
<dbReference type="PANTHER" id="PTHR19256">
    <property type="entry name" value="T-CELL RECEPTOR GAMMA CHAIN"/>
    <property type="match status" value="1"/>
</dbReference>
<dbReference type="SMART" id="SM00409">
    <property type="entry name" value="IG"/>
    <property type="match status" value="1"/>
</dbReference>
<dbReference type="PANTHER" id="PTHR19256:SF44">
    <property type="entry name" value="T CELL RECEPTOR GAMMA VARIABLE 9"/>
    <property type="match status" value="1"/>
</dbReference>
<dbReference type="InterPro" id="IPR013783">
    <property type="entry name" value="Ig-like_fold"/>
</dbReference>
<feature type="region of interest" description="Disordered" evidence="3">
    <location>
        <begin position="100"/>
        <end position="119"/>
    </location>
</feature>
<feature type="compositionally biased region" description="Basic and acidic residues" evidence="3">
    <location>
        <begin position="100"/>
        <end position="116"/>
    </location>
</feature>
<organism evidence="5 6">
    <name type="scientific">Rangifer tarandus platyrhynchus</name>
    <name type="common">Svalbard reindeer</name>
    <dbReference type="NCBI Taxonomy" id="3082113"/>
    <lineage>
        <taxon>Eukaryota</taxon>
        <taxon>Metazoa</taxon>
        <taxon>Chordata</taxon>
        <taxon>Craniata</taxon>
        <taxon>Vertebrata</taxon>
        <taxon>Euteleostomi</taxon>
        <taxon>Mammalia</taxon>
        <taxon>Eutheria</taxon>
        <taxon>Laurasiatheria</taxon>
        <taxon>Artiodactyla</taxon>
        <taxon>Ruminantia</taxon>
        <taxon>Pecora</taxon>
        <taxon>Cervidae</taxon>
        <taxon>Odocoileinae</taxon>
        <taxon>Rangifer</taxon>
    </lineage>
</organism>
<dbReference type="Gene3D" id="2.60.40.10">
    <property type="entry name" value="Immunoglobulins"/>
    <property type="match status" value="1"/>
</dbReference>
<dbReference type="InterPro" id="IPR051117">
    <property type="entry name" value="TRG_var/const_region"/>
</dbReference>
<dbReference type="Pfam" id="PF07686">
    <property type="entry name" value="V-set"/>
    <property type="match status" value="1"/>
</dbReference>
<evidence type="ECO:0000256" key="1">
    <source>
        <dbReference type="ARBA" id="ARBA00023170"/>
    </source>
</evidence>
<keyword evidence="6" id="KW-1185">Reference proteome</keyword>
<evidence type="ECO:0000256" key="3">
    <source>
        <dbReference type="SAM" id="MobiDB-lite"/>
    </source>
</evidence>
<dbReference type="InterPro" id="IPR007110">
    <property type="entry name" value="Ig-like_dom"/>
</dbReference>
<dbReference type="SMART" id="SM00406">
    <property type="entry name" value="IGv"/>
    <property type="match status" value="1"/>
</dbReference>
<protein>
    <recommendedName>
        <fullName evidence="4">Ig-like domain-containing protein</fullName>
    </recommendedName>
</protein>